<evidence type="ECO:0000256" key="1">
    <source>
        <dbReference type="ARBA" id="ARBA00007301"/>
    </source>
</evidence>
<dbReference type="SUPFAM" id="SSF50475">
    <property type="entry name" value="FMN-binding split barrel"/>
    <property type="match status" value="1"/>
</dbReference>
<dbReference type="Pfam" id="PF10590">
    <property type="entry name" value="PNP_phzG_C"/>
    <property type="match status" value="1"/>
</dbReference>
<keyword evidence="4" id="KW-1185">Reference proteome</keyword>
<feature type="non-terminal residue" evidence="3">
    <location>
        <position position="1"/>
    </location>
</feature>
<reference evidence="4" key="1">
    <citation type="journal article" date="2019" name="Int. J. Syst. Evol. Microbiol.">
        <title>The Global Catalogue of Microorganisms (GCM) 10K type strain sequencing project: providing services to taxonomists for standard genome sequencing and annotation.</title>
        <authorList>
            <consortium name="The Broad Institute Genomics Platform"/>
            <consortium name="The Broad Institute Genome Sequencing Center for Infectious Disease"/>
            <person name="Wu L."/>
            <person name="Ma J."/>
        </authorList>
    </citation>
    <scope>NUCLEOTIDE SEQUENCE [LARGE SCALE GENOMIC DNA]</scope>
    <source>
        <strain evidence="4">JCM 31486</strain>
    </source>
</reference>
<dbReference type="Proteomes" id="UP001597045">
    <property type="component" value="Unassembled WGS sequence"/>
</dbReference>
<comment type="similarity">
    <text evidence="1">Belongs to the pyridoxamine 5'-phosphate oxidase family.</text>
</comment>
<comment type="caution">
    <text evidence="3">The sequence shown here is derived from an EMBL/GenBank/DDBJ whole genome shotgun (WGS) entry which is preliminary data.</text>
</comment>
<dbReference type="PROSITE" id="PS01064">
    <property type="entry name" value="PYRIDOX_OXIDASE"/>
    <property type="match status" value="1"/>
</dbReference>
<feature type="domain" description="Pyridoxine 5'-phosphate oxidase dimerisation C-terminal" evidence="2">
    <location>
        <begin position="1"/>
        <end position="35"/>
    </location>
</feature>
<evidence type="ECO:0000313" key="4">
    <source>
        <dbReference type="Proteomes" id="UP001597045"/>
    </source>
</evidence>
<organism evidence="3 4">
    <name type="scientific">Kibdelosporangium lantanae</name>
    <dbReference type="NCBI Taxonomy" id="1497396"/>
    <lineage>
        <taxon>Bacteria</taxon>
        <taxon>Bacillati</taxon>
        <taxon>Actinomycetota</taxon>
        <taxon>Actinomycetes</taxon>
        <taxon>Pseudonocardiales</taxon>
        <taxon>Pseudonocardiaceae</taxon>
        <taxon>Kibdelosporangium</taxon>
    </lineage>
</organism>
<sequence>RPEVVEFWQGRRNRMHDRLRYKLNRDAWKVERLGP</sequence>
<protein>
    <submittedName>
        <fullName evidence="3">Pyridoxine 5'-phosphate oxidase C-terminal domain-containing protein</fullName>
    </submittedName>
</protein>
<dbReference type="InterPro" id="IPR019740">
    <property type="entry name" value="Pyridox_Oxase_CS"/>
</dbReference>
<dbReference type="InterPro" id="IPR019576">
    <property type="entry name" value="Pyridoxamine_oxidase_dimer_C"/>
</dbReference>
<dbReference type="EMBL" id="JBHTIS010004493">
    <property type="protein sequence ID" value="MFD1052523.1"/>
    <property type="molecule type" value="Genomic_DNA"/>
</dbReference>
<dbReference type="Gene3D" id="2.30.110.10">
    <property type="entry name" value="Electron Transport, Fmn-binding Protein, Chain A"/>
    <property type="match status" value="1"/>
</dbReference>
<name>A0ABW3MPB5_9PSEU</name>
<gene>
    <name evidence="3" type="ORF">ACFQ1S_46495</name>
</gene>
<dbReference type="InterPro" id="IPR012349">
    <property type="entry name" value="Split_barrel_FMN-bd"/>
</dbReference>
<proteinExistence type="inferred from homology"/>
<evidence type="ECO:0000259" key="2">
    <source>
        <dbReference type="Pfam" id="PF10590"/>
    </source>
</evidence>
<evidence type="ECO:0000313" key="3">
    <source>
        <dbReference type="EMBL" id="MFD1052523.1"/>
    </source>
</evidence>
<accession>A0ABW3MPB5</accession>